<dbReference type="Proteomes" id="UP000186308">
    <property type="component" value="Unassembled WGS sequence"/>
</dbReference>
<dbReference type="GO" id="GO:0015288">
    <property type="term" value="F:porin activity"/>
    <property type="evidence" value="ECO:0007669"/>
    <property type="project" value="InterPro"/>
</dbReference>
<evidence type="ECO:0000313" key="4">
    <source>
        <dbReference type="EMBL" id="SIQ78427.1"/>
    </source>
</evidence>
<keyword evidence="5" id="KW-1185">Reference proteome</keyword>
<organism evidence="4 5">
    <name type="scientific">Acidiphilium rubrum</name>
    <dbReference type="NCBI Taxonomy" id="526"/>
    <lineage>
        <taxon>Bacteria</taxon>
        <taxon>Pseudomonadati</taxon>
        <taxon>Pseudomonadota</taxon>
        <taxon>Alphaproteobacteria</taxon>
        <taxon>Acetobacterales</taxon>
        <taxon>Acidocellaceae</taxon>
        <taxon>Acidiphilium</taxon>
    </lineage>
</organism>
<name>A0A8G2CKJ8_ACIRU</name>
<dbReference type="EMBL" id="FTNE01000009">
    <property type="protein sequence ID" value="SIQ78427.1"/>
    <property type="molecule type" value="Genomic_DNA"/>
</dbReference>
<gene>
    <name evidence="4" type="ORF">SAMN05421828_10984</name>
</gene>
<reference evidence="4 5" key="1">
    <citation type="submission" date="2017-01" db="EMBL/GenBank/DDBJ databases">
        <authorList>
            <person name="Varghese N."/>
            <person name="Submissions S."/>
        </authorList>
    </citation>
    <scope>NUCLEOTIDE SEQUENCE [LARGE SCALE GENOMIC DNA]</scope>
    <source>
        <strain evidence="4 5">ATCC 35905</strain>
    </source>
</reference>
<dbReference type="GO" id="GO:0008643">
    <property type="term" value="P:carbohydrate transport"/>
    <property type="evidence" value="ECO:0007669"/>
    <property type="project" value="InterPro"/>
</dbReference>
<proteinExistence type="inferred from homology"/>
<evidence type="ECO:0000256" key="3">
    <source>
        <dbReference type="SAM" id="MobiDB-lite"/>
    </source>
</evidence>
<dbReference type="Pfam" id="PF04966">
    <property type="entry name" value="OprB"/>
    <property type="match status" value="1"/>
</dbReference>
<dbReference type="PANTHER" id="PTHR37944:SF1">
    <property type="entry name" value="PORIN B"/>
    <property type="match status" value="1"/>
</dbReference>
<evidence type="ECO:0000313" key="5">
    <source>
        <dbReference type="Proteomes" id="UP000186308"/>
    </source>
</evidence>
<comment type="similarity">
    <text evidence="1 2">Belongs to the OprB family.</text>
</comment>
<dbReference type="InterPro" id="IPR038673">
    <property type="entry name" value="OprB_sf"/>
</dbReference>
<dbReference type="GO" id="GO:0016020">
    <property type="term" value="C:membrane"/>
    <property type="evidence" value="ECO:0007669"/>
    <property type="project" value="InterPro"/>
</dbReference>
<dbReference type="InterPro" id="IPR052932">
    <property type="entry name" value="OprB_Porin"/>
</dbReference>
<evidence type="ECO:0000256" key="2">
    <source>
        <dbReference type="RuleBase" id="RU363072"/>
    </source>
</evidence>
<dbReference type="Gene3D" id="2.40.160.180">
    <property type="entry name" value="Carbohydrate-selective porin OprB"/>
    <property type="match status" value="1"/>
</dbReference>
<accession>A0A8G2CKJ8</accession>
<evidence type="ECO:0000256" key="1">
    <source>
        <dbReference type="ARBA" id="ARBA00008769"/>
    </source>
</evidence>
<dbReference type="PANTHER" id="PTHR37944">
    <property type="entry name" value="PORIN B"/>
    <property type="match status" value="1"/>
</dbReference>
<comment type="caution">
    <text evidence="4">The sequence shown here is derived from an EMBL/GenBank/DDBJ whole genome shotgun (WGS) entry which is preliminary data.</text>
</comment>
<feature type="region of interest" description="Disordered" evidence="3">
    <location>
        <begin position="228"/>
        <end position="249"/>
    </location>
</feature>
<protein>
    <submittedName>
        <fullName evidence="4">Porin, OprB family</fullName>
    </submittedName>
</protein>
<dbReference type="AlphaFoldDB" id="A0A8G2CKJ8"/>
<sequence length="475" mass="50221">MLPPASRQQRSHVGRWLLGTAALMAWVGGTASAIAQTDHGIWTRGTLLGSLGGLRTTLADDGITLAGTDTETLLGNVAGGIKQGATMQGLTTITLQIDTGKAFNMPNGSVDVSALQIHGRSLSPYYLDDLQTANGTEAEDSTRLWEVWYDQGFDYGRADFKIGQQSIDQDFIVSKYSALFVNTMAGWPLVPSADLYAGGPAYPLSSLGGRLQFKPADNQTLLLGAFDDNPPGGPFANDPQSRDAGGTRFNTNTGALIIGELQYAINQPAIGDMVTPGGTPDKGLPGTYKIGFWYDTANVPDQAESTNGVSLASPDSSGVPALRRHNDSLYAVADQTVWVSPAYAARTLNLFSRVMGAPGDRNLIAFSFNGGATLTAPLEGRDGDIMGVDLGIGRVGSGVAASDRALRALRGGGYPVRSVETLIEATYQAQITPWWQIQSDIQYVLNPGAGIPDPADPVRKLGNELIIGIRTNIVF</sequence>
<dbReference type="InterPro" id="IPR007049">
    <property type="entry name" value="Carb-sel_porin_OprB"/>
</dbReference>